<protein>
    <submittedName>
        <fullName evidence="5">Lipase family protein</fullName>
    </submittedName>
</protein>
<dbReference type="Pfam" id="PF01764">
    <property type="entry name" value="Lipase_3"/>
    <property type="match status" value="1"/>
</dbReference>
<dbReference type="Gene3D" id="3.40.50.1820">
    <property type="entry name" value="alpha/beta hydrolase"/>
    <property type="match status" value="1"/>
</dbReference>
<evidence type="ECO:0000313" key="4">
    <source>
        <dbReference type="Proteomes" id="UP000675920"/>
    </source>
</evidence>
<proteinExistence type="predicted"/>
<accession>A0A8B6XCG2</accession>
<feature type="domain" description="Fungal lipase-type" evidence="3">
    <location>
        <begin position="238"/>
        <end position="313"/>
    </location>
</feature>
<dbReference type="SUPFAM" id="SSF53474">
    <property type="entry name" value="alpha/beta-Hydrolases"/>
    <property type="match status" value="1"/>
</dbReference>
<dbReference type="RefSeq" id="WP_156924388.1">
    <property type="nucleotide sequence ID" value="NZ_AXWS01000013.1"/>
</dbReference>
<feature type="signal peptide" evidence="2">
    <location>
        <begin position="1"/>
        <end position="31"/>
    </location>
</feature>
<evidence type="ECO:0000256" key="2">
    <source>
        <dbReference type="SAM" id="SignalP"/>
    </source>
</evidence>
<dbReference type="InterPro" id="IPR029058">
    <property type="entry name" value="AB_hydrolase_fold"/>
</dbReference>
<evidence type="ECO:0000259" key="3">
    <source>
        <dbReference type="Pfam" id="PF01764"/>
    </source>
</evidence>
<name>A0A8B6XCG2_9BURK</name>
<evidence type="ECO:0000256" key="1">
    <source>
        <dbReference type="SAM" id="MobiDB-lite"/>
    </source>
</evidence>
<sequence length="444" mass="49074">MSCSLRPSRPGLRLAPIVFALALLQALSASAADLLLTSEQRKAAADFYWEYAFLATDAYNSGYNRNDKILMLTTMSSWLRERVEQAGPDAQARYAEFQRTASRPSASAASADDETVCATGQALTVTQSGVSEQGTAVVERQCRPRTDADEEPTNPVYSNREPVSMDDCQYTADHPRPHVPMNLILRTAARPGGWERVPEMRIAQQPMGWTLFVPGLLIDVWRRTRAEPDQAHSVEYAIVFRGTADGGGWLSDLRPITAVTPLVWDQYRQARNAVRDVIAEIRQLHEVGDRLLGQQTRVHITAVGHSLGGGLARYVYLRNPEISRVVGFNSSPVDGESAFSPYTAAERPEEPVSGVRARADVMTRERRADPHSFDADAAFFMLHEEGEFLSYIGGCTTSNLWGDEGGPKVHCDAIDLTRKGNPFRQHNMAQLACGLYALHRGIVK</sequence>
<keyword evidence="4" id="KW-1185">Reference proteome</keyword>
<organism evidence="4 5">
    <name type="scientific">Derxia gummosa DSM 723</name>
    <dbReference type="NCBI Taxonomy" id="1121388"/>
    <lineage>
        <taxon>Bacteria</taxon>
        <taxon>Pseudomonadati</taxon>
        <taxon>Pseudomonadota</taxon>
        <taxon>Betaproteobacteria</taxon>
        <taxon>Burkholderiales</taxon>
        <taxon>Alcaligenaceae</taxon>
        <taxon>Derxia</taxon>
    </lineage>
</organism>
<evidence type="ECO:0000313" key="5">
    <source>
        <dbReference type="RefSeq" id="WP_156924388.1"/>
    </source>
</evidence>
<dbReference type="OrthoDB" id="8607760at2"/>
<dbReference type="InterPro" id="IPR002921">
    <property type="entry name" value="Fungal_lipase-type"/>
</dbReference>
<dbReference type="GO" id="GO:0006629">
    <property type="term" value="P:lipid metabolic process"/>
    <property type="evidence" value="ECO:0007669"/>
    <property type="project" value="InterPro"/>
</dbReference>
<keyword evidence="2" id="KW-0732">Signal</keyword>
<feature type="chain" id="PRO_5034981634" evidence="2">
    <location>
        <begin position="32"/>
        <end position="444"/>
    </location>
</feature>
<dbReference type="Proteomes" id="UP000675920">
    <property type="component" value="Unplaced"/>
</dbReference>
<dbReference type="AlphaFoldDB" id="A0A8B6XCG2"/>
<feature type="region of interest" description="Disordered" evidence="1">
    <location>
        <begin position="144"/>
        <end position="163"/>
    </location>
</feature>
<reference evidence="5" key="1">
    <citation type="submission" date="2025-08" db="UniProtKB">
        <authorList>
            <consortium name="RefSeq"/>
        </authorList>
    </citation>
    <scope>IDENTIFICATION</scope>
</reference>